<evidence type="ECO:0000256" key="3">
    <source>
        <dbReference type="ARBA" id="ARBA00022741"/>
    </source>
</evidence>
<dbReference type="SUPFAM" id="SSF52540">
    <property type="entry name" value="P-loop containing nucleoside triphosphate hydrolases"/>
    <property type="match status" value="1"/>
</dbReference>
<dbReference type="InterPro" id="IPR014100">
    <property type="entry name" value="GTP-bd_Obg/CgtA"/>
</dbReference>
<dbReference type="PIRSF" id="PIRSF002401">
    <property type="entry name" value="GTP_bd_Obg/CgtA"/>
    <property type="match status" value="1"/>
</dbReference>
<dbReference type="PRINTS" id="PR00326">
    <property type="entry name" value="GTP1OBG"/>
</dbReference>
<evidence type="ECO:0000313" key="8">
    <source>
        <dbReference type="Proteomes" id="UP000792457"/>
    </source>
</evidence>
<dbReference type="GO" id="GO:0000287">
    <property type="term" value="F:magnesium ion binding"/>
    <property type="evidence" value="ECO:0007669"/>
    <property type="project" value="InterPro"/>
</dbReference>
<dbReference type="PROSITE" id="PS51710">
    <property type="entry name" value="G_OBG"/>
    <property type="match status" value="1"/>
</dbReference>
<reference evidence="7" key="2">
    <citation type="submission" date="2017-10" db="EMBL/GenBank/DDBJ databases">
        <title>Ladona fulva Genome sequencing and assembly.</title>
        <authorList>
            <person name="Murali S."/>
            <person name="Richards S."/>
            <person name="Bandaranaike D."/>
            <person name="Bellair M."/>
            <person name="Blankenburg K."/>
            <person name="Chao H."/>
            <person name="Dinh H."/>
            <person name="Doddapaneni H."/>
            <person name="Dugan-Rocha S."/>
            <person name="Elkadiri S."/>
            <person name="Gnanaolivu R."/>
            <person name="Hernandez B."/>
            <person name="Skinner E."/>
            <person name="Javaid M."/>
            <person name="Lee S."/>
            <person name="Li M."/>
            <person name="Ming W."/>
            <person name="Munidasa M."/>
            <person name="Muniz J."/>
            <person name="Nguyen L."/>
            <person name="Hughes D."/>
            <person name="Osuji N."/>
            <person name="Pu L.-L."/>
            <person name="Puazo M."/>
            <person name="Qu C."/>
            <person name="Quiroz J."/>
            <person name="Raj R."/>
            <person name="Weissenberger G."/>
            <person name="Xin Y."/>
            <person name="Zou X."/>
            <person name="Han Y."/>
            <person name="Worley K."/>
            <person name="Muzny D."/>
            <person name="Gibbs R."/>
        </authorList>
    </citation>
    <scope>NUCLEOTIDE SEQUENCE</scope>
    <source>
        <strain evidence="7">Sampled in the wild</strain>
    </source>
</reference>
<dbReference type="OrthoDB" id="347018at2759"/>
<evidence type="ECO:0000256" key="2">
    <source>
        <dbReference type="ARBA" id="ARBA00022517"/>
    </source>
</evidence>
<dbReference type="PANTHER" id="PTHR11702">
    <property type="entry name" value="DEVELOPMENTALLY REGULATED GTP-BINDING PROTEIN-RELATED"/>
    <property type="match status" value="1"/>
</dbReference>
<evidence type="ECO:0000259" key="5">
    <source>
        <dbReference type="PROSITE" id="PS51710"/>
    </source>
</evidence>
<dbReference type="Pfam" id="PF01926">
    <property type="entry name" value="MMR_HSR1"/>
    <property type="match status" value="1"/>
</dbReference>
<dbReference type="PROSITE" id="PS51883">
    <property type="entry name" value="OBG"/>
    <property type="match status" value="1"/>
</dbReference>
<comment type="similarity">
    <text evidence="1">Belongs to the TRAFAC class OBG-HflX-like GTPase superfamily. OBG GTPase family.</text>
</comment>
<sequence>MIFQCRYLCHHNLLNKFLAQYSTSESFVYALRSTKPKSARVKVQNFVDVKFVKAFGGNGGDGAISFLRLWCNPNAGPDGGDGGNGGHVACLKVKDLSAVPTVIKGEDGKRGQPKNCYGRSAEHLIVKVPVGTVIHRLHNDITAKDIESKPLWYLGGSVVGDLSEDGEIFVGARGGAGGHGNAFFLKDSLKAPQIAELGAKGEEGNFALEIRCISHFGLIGFPNAGKSTLLRAITRARPKVAPYPFTTLKPHLGIVKYSDHEQLSVADLPGLLPGAHKDRGLGLSFLRHAERCIALLLVVDASYACPWEQAEQLLFELKQFDPHLPSRSCLLIANKMDLPNAKENLEEALKHLKIPVIPVSAKMGSNLSSVVNEIRRIYDKNVREEENEVE</sequence>
<keyword evidence="8" id="KW-1185">Reference proteome</keyword>
<keyword evidence="3" id="KW-0547">Nucleotide-binding</keyword>
<dbReference type="EMBL" id="KZ308456">
    <property type="protein sequence ID" value="KAG8229971.1"/>
    <property type="molecule type" value="Genomic_DNA"/>
</dbReference>
<dbReference type="PANTHER" id="PTHR11702:SF31">
    <property type="entry name" value="MITOCHONDRIAL RIBOSOME-ASSOCIATED GTPASE 2"/>
    <property type="match status" value="1"/>
</dbReference>
<dbReference type="Gene3D" id="2.70.210.12">
    <property type="entry name" value="GTP1/OBG domain"/>
    <property type="match status" value="1"/>
</dbReference>
<dbReference type="GO" id="GO:0003924">
    <property type="term" value="F:GTPase activity"/>
    <property type="evidence" value="ECO:0007669"/>
    <property type="project" value="InterPro"/>
</dbReference>
<dbReference type="InterPro" id="IPR036726">
    <property type="entry name" value="GTP1_OBG_dom_sf"/>
</dbReference>
<keyword evidence="2" id="KW-0690">Ribosome biogenesis</keyword>
<accession>A0A8K0P1F3</accession>
<dbReference type="InterPro" id="IPR045086">
    <property type="entry name" value="OBG_GTPase"/>
</dbReference>
<evidence type="ECO:0000256" key="1">
    <source>
        <dbReference type="ARBA" id="ARBA00007699"/>
    </source>
</evidence>
<reference evidence="7" key="1">
    <citation type="submission" date="2013-04" db="EMBL/GenBank/DDBJ databases">
        <authorList>
            <person name="Qu J."/>
            <person name="Murali S.C."/>
            <person name="Bandaranaike D."/>
            <person name="Bellair M."/>
            <person name="Blankenburg K."/>
            <person name="Chao H."/>
            <person name="Dinh H."/>
            <person name="Doddapaneni H."/>
            <person name="Downs B."/>
            <person name="Dugan-Rocha S."/>
            <person name="Elkadiri S."/>
            <person name="Gnanaolivu R.D."/>
            <person name="Hernandez B."/>
            <person name="Javaid M."/>
            <person name="Jayaseelan J.C."/>
            <person name="Lee S."/>
            <person name="Li M."/>
            <person name="Ming W."/>
            <person name="Munidasa M."/>
            <person name="Muniz J."/>
            <person name="Nguyen L."/>
            <person name="Ongeri F."/>
            <person name="Osuji N."/>
            <person name="Pu L.-L."/>
            <person name="Puazo M."/>
            <person name="Qu C."/>
            <person name="Quiroz J."/>
            <person name="Raj R."/>
            <person name="Weissenberger G."/>
            <person name="Xin Y."/>
            <person name="Zou X."/>
            <person name="Han Y."/>
            <person name="Richards S."/>
            <person name="Worley K."/>
            <person name="Muzny D."/>
            <person name="Gibbs R."/>
        </authorList>
    </citation>
    <scope>NUCLEOTIDE SEQUENCE</scope>
    <source>
        <strain evidence="7">Sampled in the wild</strain>
    </source>
</reference>
<dbReference type="InterPro" id="IPR031167">
    <property type="entry name" value="G_OBG"/>
</dbReference>
<dbReference type="NCBIfam" id="TIGR02729">
    <property type="entry name" value="Obg_CgtA"/>
    <property type="match status" value="1"/>
</dbReference>
<dbReference type="GO" id="GO:0005525">
    <property type="term" value="F:GTP binding"/>
    <property type="evidence" value="ECO:0007669"/>
    <property type="project" value="UniProtKB-KW"/>
</dbReference>
<evidence type="ECO:0008006" key="9">
    <source>
        <dbReference type="Google" id="ProtNLM"/>
    </source>
</evidence>
<dbReference type="FunFam" id="2.70.210.12:FF:000001">
    <property type="entry name" value="GTPase Obg"/>
    <property type="match status" value="1"/>
</dbReference>
<dbReference type="Pfam" id="PF01018">
    <property type="entry name" value="GTP1_OBG"/>
    <property type="match status" value="1"/>
</dbReference>
<name>A0A8K0P1F3_LADFU</name>
<dbReference type="GO" id="GO:0005739">
    <property type="term" value="C:mitochondrion"/>
    <property type="evidence" value="ECO:0007669"/>
    <property type="project" value="TreeGrafter"/>
</dbReference>
<dbReference type="Proteomes" id="UP000792457">
    <property type="component" value="Unassembled WGS sequence"/>
</dbReference>
<feature type="domain" description="OBG-type G" evidence="5">
    <location>
        <begin position="214"/>
        <end position="379"/>
    </location>
</feature>
<comment type="caution">
    <text evidence="7">The sequence shown here is derived from an EMBL/GenBank/DDBJ whole genome shotgun (WGS) entry which is preliminary data.</text>
</comment>
<gene>
    <name evidence="7" type="ORF">J437_LFUL008545</name>
</gene>
<keyword evidence="4" id="KW-0342">GTP-binding</keyword>
<dbReference type="InterPro" id="IPR006169">
    <property type="entry name" value="GTP1_OBG_dom"/>
</dbReference>
<feature type="domain" description="Obg" evidence="6">
    <location>
        <begin position="44"/>
        <end position="213"/>
    </location>
</feature>
<dbReference type="CDD" id="cd01898">
    <property type="entry name" value="Obg"/>
    <property type="match status" value="1"/>
</dbReference>
<organism evidence="7 8">
    <name type="scientific">Ladona fulva</name>
    <name type="common">Scarce chaser dragonfly</name>
    <name type="synonym">Libellula fulva</name>
    <dbReference type="NCBI Taxonomy" id="123851"/>
    <lineage>
        <taxon>Eukaryota</taxon>
        <taxon>Metazoa</taxon>
        <taxon>Ecdysozoa</taxon>
        <taxon>Arthropoda</taxon>
        <taxon>Hexapoda</taxon>
        <taxon>Insecta</taxon>
        <taxon>Pterygota</taxon>
        <taxon>Palaeoptera</taxon>
        <taxon>Odonata</taxon>
        <taxon>Epiprocta</taxon>
        <taxon>Anisoptera</taxon>
        <taxon>Libelluloidea</taxon>
        <taxon>Libellulidae</taxon>
        <taxon>Ladona</taxon>
    </lineage>
</organism>
<dbReference type="AlphaFoldDB" id="A0A8K0P1F3"/>
<evidence type="ECO:0000256" key="4">
    <source>
        <dbReference type="ARBA" id="ARBA00023134"/>
    </source>
</evidence>
<dbReference type="InterPro" id="IPR027417">
    <property type="entry name" value="P-loop_NTPase"/>
</dbReference>
<dbReference type="Gene3D" id="3.40.50.300">
    <property type="entry name" value="P-loop containing nucleotide triphosphate hydrolases"/>
    <property type="match status" value="1"/>
</dbReference>
<evidence type="ECO:0000313" key="7">
    <source>
        <dbReference type="EMBL" id="KAG8229971.1"/>
    </source>
</evidence>
<evidence type="ECO:0000259" key="6">
    <source>
        <dbReference type="PROSITE" id="PS51883"/>
    </source>
</evidence>
<dbReference type="InterPro" id="IPR006073">
    <property type="entry name" value="GTP-bd"/>
</dbReference>
<dbReference type="SUPFAM" id="SSF82051">
    <property type="entry name" value="Obg GTP-binding protein N-terminal domain"/>
    <property type="match status" value="1"/>
</dbReference>
<protein>
    <recommendedName>
        <fullName evidence="9">Mitochondrial ribosome-associated GTPase 2</fullName>
    </recommendedName>
</protein>
<proteinExistence type="inferred from homology"/>
<dbReference type="GO" id="GO:0042254">
    <property type="term" value="P:ribosome biogenesis"/>
    <property type="evidence" value="ECO:0007669"/>
    <property type="project" value="UniProtKB-UniRule"/>
</dbReference>